<evidence type="ECO:0000313" key="3">
    <source>
        <dbReference type="Proteomes" id="UP001055940"/>
    </source>
</evidence>
<reference evidence="2" key="1">
    <citation type="submission" date="2022-06" db="EMBL/GenBank/DDBJ databases">
        <authorList>
            <person name="Ping M."/>
        </authorList>
    </citation>
    <scope>NUCLEOTIDE SEQUENCE</scope>
    <source>
        <strain evidence="2">JCM11759T</strain>
    </source>
</reference>
<dbReference type="Pfam" id="PF13625">
    <property type="entry name" value="Helicase_C_3"/>
    <property type="match status" value="1"/>
</dbReference>
<evidence type="ECO:0000259" key="1">
    <source>
        <dbReference type="Pfam" id="PF13625"/>
    </source>
</evidence>
<dbReference type="RefSeq" id="WP_254417049.1">
    <property type="nucleotide sequence ID" value="NZ_BAAAJB010000069.1"/>
</dbReference>
<keyword evidence="3" id="KW-1185">Reference proteome</keyword>
<dbReference type="GO" id="GO:0004386">
    <property type="term" value="F:helicase activity"/>
    <property type="evidence" value="ECO:0007669"/>
    <property type="project" value="UniProtKB-KW"/>
</dbReference>
<evidence type="ECO:0000313" key="2">
    <source>
        <dbReference type="EMBL" id="USY17479.1"/>
    </source>
</evidence>
<dbReference type="EMBL" id="CP099837">
    <property type="protein sequence ID" value="USY17479.1"/>
    <property type="molecule type" value="Genomic_DNA"/>
</dbReference>
<organism evidence="2 3">
    <name type="scientific">Nocardiopsis exhalans</name>
    <dbReference type="NCBI Taxonomy" id="163604"/>
    <lineage>
        <taxon>Bacteria</taxon>
        <taxon>Bacillati</taxon>
        <taxon>Actinomycetota</taxon>
        <taxon>Actinomycetes</taxon>
        <taxon>Streptosporangiales</taxon>
        <taxon>Nocardiopsidaceae</taxon>
        <taxon>Nocardiopsis</taxon>
    </lineage>
</organism>
<sequence>MNRLDTLAAHLRALPPAQVATLLGQLPPEVVDQSESHRELLSELGSVGARAAVFETLTRAQYDLLAVAAEIAQPEPGGPRAHHRSVFFHPFGLSEPHWLDPEDLLARVDHHERASGTAAREALNGLLDRALLWPSEFGHHHLALGVDTAFGTPEGHAPAVNDALSRAYELPELRRIALALGLDPTKKRRALQAEVVARLTDPEQVRALLKQAPRGAVELVERLTFEGGLLGTYCFQNDDSNPTGSFRFRPDGAGDTDTDWLAEHGLLVPLAPERALLPREVAEAVRASSAPPLSLTPPEPVGRAVDQEAVHAQAQAALLEALAAVDRLVAEVAERPAALRKSGGMTVRDRKRLAKVLGTDPDRTRLWIETAYAAGLLMSDGPQVTVSARAGAWARSESADRTVSLLVAWWNLPDAPTWWPDGEDPVIPAGAFLSGAVALRQGLLLSMADLPPGQGVGVTSRALSDAAGQGDSLTELGGVLETALWYRPAAQAVDEAGPLLWHTLYEAELLGLFAHGALTGLGRAVATGGTGQALREAASALLPPVEECARFQGDMTAVVTGTPSARLESLLNTVAERESDGYASTWRLSPTSVRRALDAGHPAEELLGDLAGVSADGNLPQTVDYLIRDTARGHGRMSVLPAACCVRSADPALVREMAQNRGLKALRLRAVADTVLVSAKPVRATLEALRRQGYAPVAEDESGGTVVGRVPGAAPAGSDDASLALVPGSDQLVLLARSLSGS</sequence>
<accession>A0ABY5D009</accession>
<proteinExistence type="predicted"/>
<dbReference type="InterPro" id="IPR032830">
    <property type="entry name" value="XPB/Ssl2_N"/>
</dbReference>
<feature type="domain" description="Helicase XPB/Ssl2 N-terminal" evidence="1">
    <location>
        <begin position="552"/>
        <end position="671"/>
    </location>
</feature>
<keyword evidence="2" id="KW-0378">Hydrolase</keyword>
<name>A0ABY5D009_9ACTN</name>
<keyword evidence="2" id="KW-0547">Nucleotide-binding</keyword>
<dbReference type="Proteomes" id="UP001055940">
    <property type="component" value="Chromosome"/>
</dbReference>
<gene>
    <name evidence="2" type="ORF">NE857_19255</name>
</gene>
<keyword evidence="2" id="KW-0347">Helicase</keyword>
<keyword evidence="2" id="KW-0067">ATP-binding</keyword>
<protein>
    <submittedName>
        <fullName evidence="2">Helicase-associated domain-containing protein</fullName>
    </submittedName>
</protein>